<dbReference type="EMBL" id="JBHTKA010000008">
    <property type="protein sequence ID" value="MFD1002351.1"/>
    <property type="molecule type" value="Genomic_DNA"/>
</dbReference>
<evidence type="ECO:0000313" key="4">
    <source>
        <dbReference type="Proteomes" id="UP001597112"/>
    </source>
</evidence>
<dbReference type="Pfam" id="PF05163">
    <property type="entry name" value="DinB"/>
    <property type="match status" value="1"/>
</dbReference>
<dbReference type="InterPro" id="IPR034660">
    <property type="entry name" value="DinB/YfiT-like"/>
</dbReference>
<dbReference type="InterPro" id="IPR007837">
    <property type="entry name" value="DinB"/>
</dbReference>
<comment type="caution">
    <text evidence="3">The sequence shown here is derived from an EMBL/GenBank/DDBJ whole genome shotgun (WGS) entry which is preliminary data.</text>
</comment>
<dbReference type="SUPFAM" id="SSF109854">
    <property type="entry name" value="DinB/YfiT-like putative metalloenzymes"/>
    <property type="match status" value="1"/>
</dbReference>
<proteinExistence type="inferred from homology"/>
<accession>A0ABW3K9T3</accession>
<protein>
    <submittedName>
        <fullName evidence="3">DinB family protein</fullName>
    </submittedName>
</protein>
<comment type="similarity">
    <text evidence="1">Belongs to the DinB family.</text>
</comment>
<gene>
    <name evidence="3" type="ORF">ACFQ21_23700</name>
</gene>
<dbReference type="Proteomes" id="UP001597112">
    <property type="component" value="Unassembled WGS sequence"/>
</dbReference>
<organism evidence="3 4">
    <name type="scientific">Ohtaekwangia kribbensis</name>
    <dbReference type="NCBI Taxonomy" id="688913"/>
    <lineage>
        <taxon>Bacteria</taxon>
        <taxon>Pseudomonadati</taxon>
        <taxon>Bacteroidota</taxon>
        <taxon>Cytophagia</taxon>
        <taxon>Cytophagales</taxon>
        <taxon>Fulvivirgaceae</taxon>
        <taxon>Ohtaekwangia</taxon>
    </lineage>
</organism>
<evidence type="ECO:0000313" key="3">
    <source>
        <dbReference type="EMBL" id="MFD1002351.1"/>
    </source>
</evidence>
<dbReference type="PANTHER" id="PTHR37302">
    <property type="entry name" value="SLR1116 PROTEIN"/>
    <property type="match status" value="1"/>
</dbReference>
<sequence>MNTTEHLAQQYQLVKGSRNVVIEFCHKLDGNVFVKLNSFNNKSISDLLVHVTHVYTFWLGKFSLKKEAVFADPDKINSLDKLQLLFEDVNNLASEFLKYTDQTSIREISGEAGTPPQRITRSPVEIFTHVITHEFHHKGQILIMGRQLGFVPPDTDIIRF</sequence>
<keyword evidence="2" id="KW-0479">Metal-binding</keyword>
<reference evidence="4" key="1">
    <citation type="journal article" date="2019" name="Int. J. Syst. Evol. Microbiol.">
        <title>The Global Catalogue of Microorganisms (GCM) 10K type strain sequencing project: providing services to taxonomists for standard genome sequencing and annotation.</title>
        <authorList>
            <consortium name="The Broad Institute Genomics Platform"/>
            <consortium name="The Broad Institute Genome Sequencing Center for Infectious Disease"/>
            <person name="Wu L."/>
            <person name="Ma J."/>
        </authorList>
    </citation>
    <scope>NUCLEOTIDE SEQUENCE [LARGE SCALE GENOMIC DNA]</scope>
    <source>
        <strain evidence="4">CCUG 58938</strain>
    </source>
</reference>
<name>A0ABW3K9T3_9BACT</name>
<dbReference type="PANTHER" id="PTHR37302:SF3">
    <property type="entry name" value="DAMAGE-INDUCIBLE PROTEIN DINB"/>
    <property type="match status" value="1"/>
</dbReference>
<evidence type="ECO:0000256" key="1">
    <source>
        <dbReference type="ARBA" id="ARBA00008635"/>
    </source>
</evidence>
<evidence type="ECO:0000256" key="2">
    <source>
        <dbReference type="ARBA" id="ARBA00022723"/>
    </source>
</evidence>
<dbReference type="Gene3D" id="1.20.120.450">
    <property type="entry name" value="dinb family like domain"/>
    <property type="match status" value="1"/>
</dbReference>
<keyword evidence="4" id="KW-1185">Reference proteome</keyword>
<dbReference type="RefSeq" id="WP_377583369.1">
    <property type="nucleotide sequence ID" value="NZ_JBHTKA010000008.1"/>
</dbReference>